<keyword evidence="1" id="KW-0560">Oxidoreductase</keyword>
<dbReference type="AlphaFoldDB" id="A0A6A6HHH7"/>
<dbReference type="InterPro" id="IPR036291">
    <property type="entry name" value="NAD(P)-bd_dom_sf"/>
</dbReference>
<dbReference type="EMBL" id="ML991782">
    <property type="protein sequence ID" value="KAF2236910.1"/>
    <property type="molecule type" value="Genomic_DNA"/>
</dbReference>
<accession>A0A6A6HHH7</accession>
<evidence type="ECO:0000313" key="2">
    <source>
        <dbReference type="EMBL" id="KAF2236910.1"/>
    </source>
</evidence>
<dbReference type="PRINTS" id="PR00081">
    <property type="entry name" value="GDHRDH"/>
</dbReference>
<name>A0A6A6HHH7_VIRVR</name>
<dbReference type="SUPFAM" id="SSF51735">
    <property type="entry name" value="NAD(P)-binding Rossmann-fold domains"/>
    <property type="match status" value="1"/>
</dbReference>
<feature type="non-terminal residue" evidence="2">
    <location>
        <position position="386"/>
    </location>
</feature>
<proteinExistence type="predicted"/>
<evidence type="ECO:0000256" key="1">
    <source>
        <dbReference type="ARBA" id="ARBA00023002"/>
    </source>
</evidence>
<reference evidence="2" key="1">
    <citation type="journal article" date="2020" name="Stud. Mycol.">
        <title>101 Dothideomycetes genomes: a test case for predicting lifestyles and emergence of pathogens.</title>
        <authorList>
            <person name="Haridas S."/>
            <person name="Albert R."/>
            <person name="Binder M."/>
            <person name="Bloem J."/>
            <person name="Labutti K."/>
            <person name="Salamov A."/>
            <person name="Andreopoulos B."/>
            <person name="Baker S."/>
            <person name="Barry K."/>
            <person name="Bills G."/>
            <person name="Bluhm B."/>
            <person name="Cannon C."/>
            <person name="Castanera R."/>
            <person name="Culley D."/>
            <person name="Daum C."/>
            <person name="Ezra D."/>
            <person name="Gonzalez J."/>
            <person name="Henrissat B."/>
            <person name="Kuo A."/>
            <person name="Liang C."/>
            <person name="Lipzen A."/>
            <person name="Lutzoni F."/>
            <person name="Magnuson J."/>
            <person name="Mondo S."/>
            <person name="Nolan M."/>
            <person name="Ohm R."/>
            <person name="Pangilinan J."/>
            <person name="Park H.-J."/>
            <person name="Ramirez L."/>
            <person name="Alfaro M."/>
            <person name="Sun H."/>
            <person name="Tritt A."/>
            <person name="Yoshinaga Y."/>
            <person name="Zwiers L.-H."/>
            <person name="Turgeon B."/>
            <person name="Goodwin S."/>
            <person name="Spatafora J."/>
            <person name="Crous P."/>
            <person name="Grigoriev I."/>
        </authorList>
    </citation>
    <scope>NUCLEOTIDE SEQUENCE</scope>
    <source>
        <strain evidence="2">Tuck. ex Michener</strain>
    </source>
</reference>
<sequence length="386" mass="42513">MSSRCPSLLRPWFAFPVNHNSSVNARNMATLTGNKFDPSKDIPNLMGKTYIVTGGSAGIGFGIVAHLLQHKPSKIYLLGKKEEHIEEAHNELKNWGDIGNVETRQCDFEDLRQTDQVAKELGNSLSTLDGLICNAGLGVGAYRQTTDGLDAHMQVNHISQFHLALILLPLLQRTPNSRLVVQSSEIHRVLSASDVQFNSLSELTTDLGPMKLYGRTKLAQILFIQALARRATAGDMGFGSNRELGFGKDGQAEKVRAEGPWMNAVHPGGVKTDQQEQAVEAYGTKGKIGVKAVRPLMKDPVDEGCRPALFALTSDDVVKEHIQGRYIVPDRKVTEPSKLAQDEELSERLWKLTEQVLSEKLTSLPYMPSYVDPMAKEGLHGHVEGR</sequence>
<dbReference type="InterPro" id="IPR002347">
    <property type="entry name" value="SDR_fam"/>
</dbReference>
<protein>
    <submittedName>
        <fullName evidence="2">NAD(P)-binding protein</fullName>
    </submittedName>
</protein>
<dbReference type="OrthoDB" id="191139at2759"/>
<keyword evidence="3" id="KW-1185">Reference proteome</keyword>
<dbReference type="Proteomes" id="UP000800092">
    <property type="component" value="Unassembled WGS sequence"/>
</dbReference>
<dbReference type="PANTHER" id="PTHR43157:SF31">
    <property type="entry name" value="PHOSPHATIDYLINOSITOL-GLYCAN BIOSYNTHESIS CLASS F PROTEIN"/>
    <property type="match status" value="1"/>
</dbReference>
<dbReference type="Pfam" id="PF00106">
    <property type="entry name" value="adh_short"/>
    <property type="match status" value="1"/>
</dbReference>
<dbReference type="GO" id="GO:0016491">
    <property type="term" value="F:oxidoreductase activity"/>
    <property type="evidence" value="ECO:0007669"/>
    <property type="project" value="UniProtKB-KW"/>
</dbReference>
<evidence type="ECO:0000313" key="3">
    <source>
        <dbReference type="Proteomes" id="UP000800092"/>
    </source>
</evidence>
<dbReference type="PANTHER" id="PTHR43157">
    <property type="entry name" value="PHOSPHATIDYLINOSITOL-GLYCAN BIOSYNTHESIS CLASS F PROTEIN-RELATED"/>
    <property type="match status" value="1"/>
</dbReference>
<dbReference type="Gene3D" id="3.40.50.720">
    <property type="entry name" value="NAD(P)-binding Rossmann-like Domain"/>
    <property type="match status" value="1"/>
</dbReference>
<gene>
    <name evidence="2" type="ORF">EV356DRAFT_462686</name>
</gene>
<organism evidence="2 3">
    <name type="scientific">Viridothelium virens</name>
    <name type="common">Speckled blister lichen</name>
    <name type="synonym">Trypethelium virens</name>
    <dbReference type="NCBI Taxonomy" id="1048519"/>
    <lineage>
        <taxon>Eukaryota</taxon>
        <taxon>Fungi</taxon>
        <taxon>Dikarya</taxon>
        <taxon>Ascomycota</taxon>
        <taxon>Pezizomycotina</taxon>
        <taxon>Dothideomycetes</taxon>
        <taxon>Dothideomycetes incertae sedis</taxon>
        <taxon>Trypetheliales</taxon>
        <taxon>Trypetheliaceae</taxon>
        <taxon>Viridothelium</taxon>
    </lineage>
</organism>